<protein>
    <recommendedName>
        <fullName evidence="1">Fido domain-containing protein</fullName>
    </recommendedName>
</protein>
<dbReference type="Proteomes" id="UP000325902">
    <property type="component" value="Unassembled WGS sequence"/>
</dbReference>
<evidence type="ECO:0000313" key="3">
    <source>
        <dbReference type="Proteomes" id="UP000325902"/>
    </source>
</evidence>
<feature type="domain" description="Fido" evidence="1">
    <location>
        <begin position="25"/>
        <end position="87"/>
    </location>
</feature>
<evidence type="ECO:0000259" key="1">
    <source>
        <dbReference type="Pfam" id="PF02661"/>
    </source>
</evidence>
<organism evidence="2 3">
    <name type="scientific">Lasiodiplodia theobromae</name>
    <dbReference type="NCBI Taxonomy" id="45133"/>
    <lineage>
        <taxon>Eukaryota</taxon>
        <taxon>Fungi</taxon>
        <taxon>Dikarya</taxon>
        <taxon>Ascomycota</taxon>
        <taxon>Pezizomycotina</taxon>
        <taxon>Dothideomycetes</taxon>
        <taxon>Dothideomycetes incertae sedis</taxon>
        <taxon>Botryosphaeriales</taxon>
        <taxon>Botryosphaeriaceae</taxon>
        <taxon>Lasiodiplodia</taxon>
    </lineage>
</organism>
<dbReference type="InterPro" id="IPR003812">
    <property type="entry name" value="Fido"/>
</dbReference>
<evidence type="ECO:0000313" key="2">
    <source>
        <dbReference type="EMBL" id="KAB2575218.1"/>
    </source>
</evidence>
<comment type="caution">
    <text evidence="2">The sequence shown here is derived from an EMBL/GenBank/DDBJ whole genome shotgun (WGS) entry which is preliminary data.</text>
</comment>
<accession>A0A5N5DBP9</accession>
<dbReference type="AlphaFoldDB" id="A0A5N5DBP9"/>
<dbReference type="EMBL" id="VCHE01000035">
    <property type="protein sequence ID" value="KAB2575218.1"/>
    <property type="molecule type" value="Genomic_DNA"/>
</dbReference>
<dbReference type="Gene3D" id="1.20.120.1870">
    <property type="entry name" value="Fic/DOC protein, Fido domain"/>
    <property type="match status" value="1"/>
</dbReference>
<dbReference type="InterPro" id="IPR006440">
    <property type="entry name" value="Doc"/>
</dbReference>
<dbReference type="PANTHER" id="PTHR39426:SF1">
    <property type="entry name" value="HOMOLOGY TO DEATH-ON-CURING PROTEIN OF PHAGE P1"/>
    <property type="match status" value="1"/>
</dbReference>
<sequence length="193" mass="22150">MAPPPRRFPTAAQIKRLHIMFVANAPPSRPALLESTISTFIKTAHSKEHEKQRDPFQLAAILAKQMMESRAFADGNKSTALLAANTFIILNGYMHAYRWGMWLMTPKPLGPDRTKSLANAHVKVARGERSARELGWYYKKAAEDPISVRAYEPEWNEEEQEYIHTPDPPLMETMDKVWMKRDQCHPLRGVPRL</sequence>
<gene>
    <name evidence="2" type="ORF">DBV05_g6134</name>
</gene>
<dbReference type="PANTHER" id="PTHR39426">
    <property type="entry name" value="HOMOLOGY TO DEATH-ON-CURING PROTEIN OF PHAGE P1"/>
    <property type="match status" value="1"/>
</dbReference>
<dbReference type="GO" id="GO:0016301">
    <property type="term" value="F:kinase activity"/>
    <property type="evidence" value="ECO:0007669"/>
    <property type="project" value="InterPro"/>
</dbReference>
<keyword evidence="3" id="KW-1185">Reference proteome</keyword>
<name>A0A5N5DBP9_9PEZI</name>
<dbReference type="OrthoDB" id="3049701at2759"/>
<dbReference type="InterPro" id="IPR053737">
    <property type="entry name" value="Type_II_TA_Toxin"/>
</dbReference>
<reference evidence="2 3" key="1">
    <citation type="journal article" date="2019" name="Sci. Rep.">
        <title>A multi-omics analysis of the grapevine pathogen Lasiodiplodia theobromae reveals that temperature affects the expression of virulence- and pathogenicity-related genes.</title>
        <authorList>
            <person name="Felix C."/>
            <person name="Meneses R."/>
            <person name="Goncalves M.F.M."/>
            <person name="Tilleman L."/>
            <person name="Duarte A.S."/>
            <person name="Jorrin-Novo J.V."/>
            <person name="Van de Peer Y."/>
            <person name="Deforce D."/>
            <person name="Van Nieuwerburgh F."/>
            <person name="Esteves A.C."/>
            <person name="Alves A."/>
        </authorList>
    </citation>
    <scope>NUCLEOTIDE SEQUENCE [LARGE SCALE GENOMIC DNA]</scope>
    <source>
        <strain evidence="2 3">LA-SOL3</strain>
    </source>
</reference>
<proteinExistence type="predicted"/>
<dbReference type="Pfam" id="PF02661">
    <property type="entry name" value="Fic"/>
    <property type="match status" value="1"/>
</dbReference>